<name>A0A8C5N014_9ANUR</name>
<accession>A0A8C5N014</accession>
<gene>
    <name evidence="10" type="primary">MRPS9</name>
</gene>
<evidence type="ECO:0000256" key="5">
    <source>
        <dbReference type="ARBA" id="ARBA00023128"/>
    </source>
</evidence>
<evidence type="ECO:0000256" key="7">
    <source>
        <dbReference type="ARBA" id="ARBA00039318"/>
    </source>
</evidence>
<dbReference type="Pfam" id="PF00380">
    <property type="entry name" value="Ribosomal_S9"/>
    <property type="match status" value="1"/>
</dbReference>
<dbReference type="GO" id="GO:0006412">
    <property type="term" value="P:translation"/>
    <property type="evidence" value="ECO:0007669"/>
    <property type="project" value="InterPro"/>
</dbReference>
<keyword evidence="11" id="KW-1185">Reference proteome</keyword>
<dbReference type="PANTHER" id="PTHR21569:SF1">
    <property type="entry name" value="SMALL RIBOSOMAL SUBUNIT PROTEIN US9M"/>
    <property type="match status" value="1"/>
</dbReference>
<dbReference type="GeneTree" id="ENSGT00390000011204"/>
<dbReference type="InterPro" id="IPR000754">
    <property type="entry name" value="Ribosomal_uS9"/>
</dbReference>
<proteinExistence type="inferred from homology"/>
<dbReference type="FunFam" id="3.30.230.10:FF:000035">
    <property type="entry name" value="28S ribosomal protein S9, mitochondrial"/>
    <property type="match status" value="1"/>
</dbReference>
<evidence type="ECO:0000256" key="6">
    <source>
        <dbReference type="ARBA" id="ARBA00023274"/>
    </source>
</evidence>
<dbReference type="PROSITE" id="PS00360">
    <property type="entry name" value="RIBOSOMAL_S9"/>
    <property type="match status" value="1"/>
</dbReference>
<keyword evidence="3" id="KW-0809">Transit peptide</keyword>
<keyword evidence="4 9" id="KW-0689">Ribosomal protein</keyword>
<keyword evidence="5" id="KW-0496">Mitochondrion</keyword>
<sequence>MASLCRSPGLGVVLRAAGVSGWSPAVRVCGKAPPLIHTSAAVQRKHGEAPGREKYTDAFIKKQIEEFNIGKRHLANMMGEDPETFTQEDIDKAIAYLFPSGLFEKRARPTMKHPEELFPKCRVSQWGEDGRPFHFLFYTGKQSYYALMHELYGKLLSVQQHEEQMRKNGLYSENTKQIELTGSRWMIKEELEDLLVETMSDQDYLRLIQMLECIQSKRYSGIEGDYLLKFCKKLEVQSKKQVVNPLQYDENGVAFSTGEGRRKTSSASVVLRDCGKGLITVNGIDYLEYFSVLQDKEQLMFPFHFLDRFEMHDMECTVIGGGRSSQAGAIRLASSRALLSFVSENQIEEMRQAGLLTIDPRIKERKKPGQEGARRKFTWNKR</sequence>
<dbReference type="PANTHER" id="PTHR21569">
    <property type="entry name" value="RIBOSOMAL PROTEIN S9"/>
    <property type="match status" value="1"/>
</dbReference>
<reference evidence="10" key="1">
    <citation type="submission" date="2025-08" db="UniProtKB">
        <authorList>
            <consortium name="Ensembl"/>
        </authorList>
    </citation>
    <scope>IDENTIFICATION</scope>
</reference>
<reference evidence="10" key="2">
    <citation type="submission" date="2025-09" db="UniProtKB">
        <authorList>
            <consortium name="Ensembl"/>
        </authorList>
    </citation>
    <scope>IDENTIFICATION</scope>
</reference>
<dbReference type="GO" id="GO:0003723">
    <property type="term" value="F:RNA binding"/>
    <property type="evidence" value="ECO:0007669"/>
    <property type="project" value="TreeGrafter"/>
</dbReference>
<dbReference type="GO" id="GO:0005763">
    <property type="term" value="C:mitochondrial small ribosomal subunit"/>
    <property type="evidence" value="ECO:0007669"/>
    <property type="project" value="TreeGrafter"/>
</dbReference>
<dbReference type="OrthoDB" id="10254627at2759"/>
<comment type="subcellular location">
    <subcellularLocation>
        <location evidence="1">Mitochondrion</location>
    </subcellularLocation>
</comment>
<dbReference type="Ensembl" id="ENSLLET00000020344.1">
    <property type="protein sequence ID" value="ENSLLEP00000019572.1"/>
    <property type="gene ID" value="ENSLLEG00000012419.1"/>
</dbReference>
<evidence type="ECO:0000256" key="3">
    <source>
        <dbReference type="ARBA" id="ARBA00022946"/>
    </source>
</evidence>
<dbReference type="Proteomes" id="UP000694569">
    <property type="component" value="Unplaced"/>
</dbReference>
<dbReference type="GO" id="GO:0003735">
    <property type="term" value="F:structural constituent of ribosome"/>
    <property type="evidence" value="ECO:0007669"/>
    <property type="project" value="InterPro"/>
</dbReference>
<dbReference type="SUPFAM" id="SSF54211">
    <property type="entry name" value="Ribosomal protein S5 domain 2-like"/>
    <property type="match status" value="1"/>
</dbReference>
<keyword evidence="6 9" id="KW-0687">Ribonucleoprotein</keyword>
<comment type="similarity">
    <text evidence="2 9">Belongs to the universal ribosomal protein uS9 family.</text>
</comment>
<evidence type="ECO:0000313" key="11">
    <source>
        <dbReference type="Proteomes" id="UP000694569"/>
    </source>
</evidence>
<dbReference type="Gene3D" id="3.30.230.10">
    <property type="match status" value="1"/>
</dbReference>
<evidence type="ECO:0000256" key="1">
    <source>
        <dbReference type="ARBA" id="ARBA00004173"/>
    </source>
</evidence>
<organism evidence="10 11">
    <name type="scientific">Leptobrachium leishanense</name>
    <name type="common">Leishan spiny toad</name>
    <dbReference type="NCBI Taxonomy" id="445787"/>
    <lineage>
        <taxon>Eukaryota</taxon>
        <taxon>Metazoa</taxon>
        <taxon>Chordata</taxon>
        <taxon>Craniata</taxon>
        <taxon>Vertebrata</taxon>
        <taxon>Euteleostomi</taxon>
        <taxon>Amphibia</taxon>
        <taxon>Batrachia</taxon>
        <taxon>Anura</taxon>
        <taxon>Pelobatoidea</taxon>
        <taxon>Megophryidae</taxon>
        <taxon>Leptobrachium</taxon>
    </lineage>
</organism>
<dbReference type="AlphaFoldDB" id="A0A8C5N014"/>
<evidence type="ECO:0000256" key="8">
    <source>
        <dbReference type="ARBA" id="ARBA00076042"/>
    </source>
</evidence>
<evidence type="ECO:0000256" key="4">
    <source>
        <dbReference type="ARBA" id="ARBA00022980"/>
    </source>
</evidence>
<evidence type="ECO:0000256" key="9">
    <source>
        <dbReference type="RuleBase" id="RU003815"/>
    </source>
</evidence>
<dbReference type="InterPro" id="IPR020574">
    <property type="entry name" value="Ribosomal_uS9_CS"/>
</dbReference>
<protein>
    <recommendedName>
        <fullName evidence="7">Small ribosomal subunit protein uS9m</fullName>
    </recommendedName>
    <alternativeName>
        <fullName evidence="8">28S ribosomal protein S9, mitochondrial</fullName>
    </alternativeName>
</protein>
<dbReference type="InterPro" id="IPR020568">
    <property type="entry name" value="Ribosomal_Su5_D2-typ_SF"/>
</dbReference>
<dbReference type="GO" id="GO:0005743">
    <property type="term" value="C:mitochondrial inner membrane"/>
    <property type="evidence" value="ECO:0007669"/>
    <property type="project" value="UniProtKB-ARBA"/>
</dbReference>
<evidence type="ECO:0000256" key="2">
    <source>
        <dbReference type="ARBA" id="ARBA00005251"/>
    </source>
</evidence>
<dbReference type="InterPro" id="IPR014721">
    <property type="entry name" value="Ribsml_uS5_D2-typ_fold_subgr"/>
</dbReference>
<evidence type="ECO:0000313" key="10">
    <source>
        <dbReference type="Ensembl" id="ENSLLEP00000019572.1"/>
    </source>
</evidence>